<keyword evidence="2" id="KW-1185">Reference proteome</keyword>
<dbReference type="RefSeq" id="WP_085864815.1">
    <property type="nucleotide sequence ID" value="NZ_FWFT01000003.1"/>
</dbReference>
<dbReference type="InterPro" id="IPR045386">
    <property type="entry name" value="DUF6525"/>
</dbReference>
<gene>
    <name evidence="1" type="ORF">PSJ8397_02431</name>
</gene>
<evidence type="ECO:0000313" key="2">
    <source>
        <dbReference type="Proteomes" id="UP000193623"/>
    </source>
</evidence>
<dbReference type="AlphaFoldDB" id="A0A1Y5SS81"/>
<dbReference type="Pfam" id="PF20135">
    <property type="entry name" value="DUF6525"/>
    <property type="match status" value="1"/>
</dbReference>
<evidence type="ECO:0000313" key="1">
    <source>
        <dbReference type="EMBL" id="SLN46560.1"/>
    </source>
</evidence>
<sequence length="93" mass="10519">MPTNRGRTRLKSRASGDPMLGYDRLPAPLRLWMAHAKRPWSAKTVARSYDRALQRTGDAALALAELDALQDRLIAKDARFVWGPDYLEVANLR</sequence>
<organism evidence="1 2">
    <name type="scientific">Pseudooctadecabacter jejudonensis</name>
    <dbReference type="NCBI Taxonomy" id="1391910"/>
    <lineage>
        <taxon>Bacteria</taxon>
        <taxon>Pseudomonadati</taxon>
        <taxon>Pseudomonadota</taxon>
        <taxon>Alphaproteobacteria</taxon>
        <taxon>Rhodobacterales</taxon>
        <taxon>Paracoccaceae</taxon>
        <taxon>Pseudooctadecabacter</taxon>
    </lineage>
</organism>
<name>A0A1Y5SS81_9RHOB</name>
<protein>
    <submittedName>
        <fullName evidence="1">Uncharacterized protein</fullName>
    </submittedName>
</protein>
<dbReference type="OrthoDB" id="7658988at2"/>
<proteinExistence type="predicted"/>
<reference evidence="1 2" key="1">
    <citation type="submission" date="2017-03" db="EMBL/GenBank/DDBJ databases">
        <authorList>
            <person name="Afonso C.L."/>
            <person name="Miller P.J."/>
            <person name="Scott M.A."/>
            <person name="Spackman E."/>
            <person name="Goraichik I."/>
            <person name="Dimitrov K.M."/>
            <person name="Suarez D.L."/>
            <person name="Swayne D.E."/>
        </authorList>
    </citation>
    <scope>NUCLEOTIDE SEQUENCE [LARGE SCALE GENOMIC DNA]</scope>
    <source>
        <strain evidence="1 2">CECT 8397</strain>
    </source>
</reference>
<accession>A0A1Y5SS81</accession>
<dbReference type="Proteomes" id="UP000193623">
    <property type="component" value="Unassembled WGS sequence"/>
</dbReference>
<dbReference type="EMBL" id="FWFT01000003">
    <property type="protein sequence ID" value="SLN46560.1"/>
    <property type="molecule type" value="Genomic_DNA"/>
</dbReference>